<sequence>MAACSIALCASAFILGNQPAMAFQPVKEGVDAWTKGEYEAAVNKWKQPALNGDADAQFNLAQAYKLGRGVEANVDTALIWYGKAAAQGHLQASDNYGHMLHYKGKIAESIPYLSASAARGQPLSQYLYATELFNGTFVQKDWVRAYAFMTRASTAGLPYATKSLGQMDGYISLEDRQKGTVMAGDIEQQEKQNRSQAIAGLPIDTSPAAPIGKPISLPPSNIPVQPPISAPANAPVNAPINNAGNKGTYIPSAPVRSAPVTAQPVSTSPQPSSASPMPSQPAIKTAANGKWRVQLGAFSKQSSAEALWFDLENKLPELKNIQPFLVPAGTITRLQAGPFASRAEADKLCNKMKNIGQACLSMSK</sequence>
<accession>A0A1L3JF44</accession>
<dbReference type="PANTHER" id="PTHR45011:SF1">
    <property type="entry name" value="DAP3-BINDING CELL DEATH ENHANCER 1"/>
    <property type="match status" value="1"/>
</dbReference>
<proteinExistence type="predicted"/>
<dbReference type="GO" id="GO:0042834">
    <property type="term" value="F:peptidoglycan binding"/>
    <property type="evidence" value="ECO:0007669"/>
    <property type="project" value="InterPro"/>
</dbReference>
<dbReference type="Pfam" id="PF05036">
    <property type="entry name" value="SPOR"/>
    <property type="match status" value="1"/>
</dbReference>
<dbReference type="SUPFAM" id="SSF110997">
    <property type="entry name" value="Sporulation related repeat"/>
    <property type="match status" value="1"/>
</dbReference>
<evidence type="ECO:0000313" key="4">
    <source>
        <dbReference type="EMBL" id="APG63719.1"/>
    </source>
</evidence>
<evidence type="ECO:0000259" key="3">
    <source>
        <dbReference type="PROSITE" id="PS51724"/>
    </source>
</evidence>
<dbReference type="STRING" id="1913578.LPB140_08410"/>
<feature type="domain" description="SPOR" evidence="3">
    <location>
        <begin position="285"/>
        <end position="364"/>
    </location>
</feature>
<dbReference type="Pfam" id="PF08238">
    <property type="entry name" value="Sel1"/>
    <property type="match status" value="2"/>
</dbReference>
<protein>
    <recommendedName>
        <fullName evidence="3">SPOR domain-containing protein</fullName>
    </recommendedName>
</protein>
<feature type="region of interest" description="Disordered" evidence="1">
    <location>
        <begin position="258"/>
        <end position="282"/>
    </location>
</feature>
<feature type="chain" id="PRO_5012837627" description="SPOR domain-containing protein" evidence="2">
    <location>
        <begin position="23"/>
        <end position="364"/>
    </location>
</feature>
<dbReference type="InterPro" id="IPR011990">
    <property type="entry name" value="TPR-like_helical_dom_sf"/>
</dbReference>
<dbReference type="SUPFAM" id="SSF81901">
    <property type="entry name" value="HCP-like"/>
    <property type="match status" value="1"/>
</dbReference>
<feature type="compositionally biased region" description="Low complexity" evidence="1">
    <location>
        <begin position="262"/>
        <end position="282"/>
    </location>
</feature>
<reference evidence="4 5" key="1">
    <citation type="submission" date="2016-11" db="EMBL/GenBank/DDBJ databases">
        <title>Sphingorhabdus sp. LPB0140, isolated from marine environment.</title>
        <authorList>
            <person name="Kim E."/>
            <person name="Yi H."/>
        </authorList>
    </citation>
    <scope>NUCLEOTIDE SEQUENCE [LARGE SCALE GENOMIC DNA]</scope>
    <source>
        <strain evidence="4 5">LPB0140</strain>
    </source>
</reference>
<dbReference type="InterPro" id="IPR006597">
    <property type="entry name" value="Sel1-like"/>
</dbReference>
<dbReference type="EMBL" id="CP018154">
    <property type="protein sequence ID" value="APG63719.1"/>
    <property type="molecule type" value="Genomic_DNA"/>
</dbReference>
<name>A0A1L3JF44_9SPHN</name>
<dbReference type="PROSITE" id="PS51724">
    <property type="entry name" value="SPOR"/>
    <property type="match status" value="1"/>
</dbReference>
<dbReference type="Gene3D" id="1.25.40.10">
    <property type="entry name" value="Tetratricopeptide repeat domain"/>
    <property type="match status" value="1"/>
</dbReference>
<dbReference type="InterPro" id="IPR007730">
    <property type="entry name" value="SPOR-like_dom"/>
</dbReference>
<dbReference type="Proteomes" id="UP000242561">
    <property type="component" value="Chromosome"/>
</dbReference>
<dbReference type="PANTHER" id="PTHR45011">
    <property type="entry name" value="DAP3-BINDING CELL DEATH ENHANCER 1"/>
    <property type="match status" value="1"/>
</dbReference>
<keyword evidence="5" id="KW-1185">Reference proteome</keyword>
<dbReference type="AlphaFoldDB" id="A0A1L3JF44"/>
<gene>
    <name evidence="4" type="ORF">LPB140_08410</name>
</gene>
<keyword evidence="2" id="KW-0732">Signal</keyword>
<dbReference type="SMART" id="SM00671">
    <property type="entry name" value="SEL1"/>
    <property type="match status" value="2"/>
</dbReference>
<dbReference type="InterPro" id="IPR052748">
    <property type="entry name" value="ISR_Activator"/>
</dbReference>
<dbReference type="OrthoDB" id="112232at2"/>
<dbReference type="KEGG" id="sphl:LPB140_08410"/>
<feature type="signal peptide" evidence="2">
    <location>
        <begin position="1"/>
        <end position="22"/>
    </location>
</feature>
<dbReference type="InterPro" id="IPR036680">
    <property type="entry name" value="SPOR-like_sf"/>
</dbReference>
<evidence type="ECO:0000256" key="2">
    <source>
        <dbReference type="SAM" id="SignalP"/>
    </source>
</evidence>
<evidence type="ECO:0000256" key="1">
    <source>
        <dbReference type="SAM" id="MobiDB-lite"/>
    </source>
</evidence>
<organism evidence="4 5">
    <name type="scientific">Sphingorhabdus lutea</name>
    <dbReference type="NCBI Taxonomy" id="1913578"/>
    <lineage>
        <taxon>Bacteria</taxon>
        <taxon>Pseudomonadati</taxon>
        <taxon>Pseudomonadota</taxon>
        <taxon>Alphaproteobacteria</taxon>
        <taxon>Sphingomonadales</taxon>
        <taxon>Sphingomonadaceae</taxon>
        <taxon>Sphingorhabdus</taxon>
    </lineage>
</organism>
<dbReference type="Gene3D" id="3.30.70.1070">
    <property type="entry name" value="Sporulation related repeat"/>
    <property type="match status" value="1"/>
</dbReference>
<evidence type="ECO:0000313" key="5">
    <source>
        <dbReference type="Proteomes" id="UP000242561"/>
    </source>
</evidence>